<dbReference type="InterPro" id="IPR007219">
    <property type="entry name" value="XnlR_reg_dom"/>
</dbReference>
<dbReference type="SMART" id="SM00906">
    <property type="entry name" value="Fungal_trans"/>
    <property type="match status" value="1"/>
</dbReference>
<dbReference type="PANTHER" id="PTHR46910">
    <property type="entry name" value="TRANSCRIPTION FACTOR PDR1"/>
    <property type="match status" value="1"/>
</dbReference>
<keyword evidence="5" id="KW-1185">Reference proteome</keyword>
<dbReference type="InterPro" id="IPR050987">
    <property type="entry name" value="AtrR-like"/>
</dbReference>
<dbReference type="AlphaFoldDB" id="A0A9P4SAS3"/>
<reference evidence="4" key="1">
    <citation type="journal article" date="2020" name="Stud. Mycol.">
        <title>101 Dothideomycetes genomes: a test case for predicting lifestyles and emergence of pathogens.</title>
        <authorList>
            <person name="Haridas S."/>
            <person name="Albert R."/>
            <person name="Binder M."/>
            <person name="Bloem J."/>
            <person name="Labutti K."/>
            <person name="Salamov A."/>
            <person name="Andreopoulos B."/>
            <person name="Baker S."/>
            <person name="Barry K."/>
            <person name="Bills G."/>
            <person name="Bluhm B."/>
            <person name="Cannon C."/>
            <person name="Castanera R."/>
            <person name="Culley D."/>
            <person name="Daum C."/>
            <person name="Ezra D."/>
            <person name="Gonzalez J."/>
            <person name="Henrissat B."/>
            <person name="Kuo A."/>
            <person name="Liang C."/>
            <person name="Lipzen A."/>
            <person name="Lutzoni F."/>
            <person name="Magnuson J."/>
            <person name="Mondo S."/>
            <person name="Nolan M."/>
            <person name="Ohm R."/>
            <person name="Pangilinan J."/>
            <person name="Park H.-J."/>
            <person name="Ramirez L."/>
            <person name="Alfaro M."/>
            <person name="Sun H."/>
            <person name="Tritt A."/>
            <person name="Yoshinaga Y."/>
            <person name="Zwiers L.-H."/>
            <person name="Turgeon B."/>
            <person name="Goodwin S."/>
            <person name="Spatafora J."/>
            <person name="Crous P."/>
            <person name="Grigoriev I."/>
        </authorList>
    </citation>
    <scope>NUCLEOTIDE SEQUENCE</scope>
    <source>
        <strain evidence="4">CBS 101060</strain>
    </source>
</reference>
<dbReference type="OrthoDB" id="103819at2759"/>
<organism evidence="4 5">
    <name type="scientific">Patellaria atrata CBS 101060</name>
    <dbReference type="NCBI Taxonomy" id="1346257"/>
    <lineage>
        <taxon>Eukaryota</taxon>
        <taxon>Fungi</taxon>
        <taxon>Dikarya</taxon>
        <taxon>Ascomycota</taxon>
        <taxon>Pezizomycotina</taxon>
        <taxon>Dothideomycetes</taxon>
        <taxon>Dothideomycetes incertae sedis</taxon>
        <taxon>Patellariales</taxon>
        <taxon>Patellariaceae</taxon>
        <taxon>Patellaria</taxon>
    </lineage>
</organism>
<dbReference type="PANTHER" id="PTHR46910:SF5">
    <property type="entry name" value="ZN(II)2CYS6 TRANSCRIPTION FACTOR (EUROFUNG)"/>
    <property type="match status" value="1"/>
</dbReference>
<proteinExistence type="predicted"/>
<evidence type="ECO:0000313" key="5">
    <source>
        <dbReference type="Proteomes" id="UP000799429"/>
    </source>
</evidence>
<gene>
    <name evidence="4" type="ORF">M501DRAFT_1016280</name>
</gene>
<protein>
    <recommendedName>
        <fullName evidence="3">Xylanolytic transcriptional activator regulatory domain-containing protein</fullName>
    </recommendedName>
</protein>
<feature type="region of interest" description="Disordered" evidence="2">
    <location>
        <begin position="57"/>
        <end position="79"/>
    </location>
</feature>
<dbReference type="CDD" id="cd12148">
    <property type="entry name" value="fungal_TF_MHR"/>
    <property type="match status" value="1"/>
</dbReference>
<evidence type="ECO:0000256" key="2">
    <source>
        <dbReference type="SAM" id="MobiDB-lite"/>
    </source>
</evidence>
<sequence length="682" mass="76295">MLELSRVKIDMSNNAATSQRQKATSPHLVSIKIDRIEERLGSIEEILQNLTIKASSASTSSGTISDGERQPSLFRPVSTHGSLAYASKRDRRHPDISTFEGGSSLSAHSTYANEFLERAVGIGAKDMSETNSEMSAALKSLRHIVERQNMQHVVTEARFPHHIDPPLPSPMEMPPADLVLAVLRRTKDRYHASCLSMFTLLSVENIADMCKSLYFNLDECSLAMRILVNGALYYIFMESMTWDADDPRASEFERYGDMCGKNFEICLGYLTMFPAATDENIQALLLGASYAVEISKPSLCWNLISIAAGLCQTLGYHRATTMKNNTPEEKFNKIITFFWIYILDRSLSIRLGRAPIIQDYDVSLPMPSTIGQIHSISWTQTLCCWIKIASVEGRIYQQLYSPVALQESTDRRVHKAKALAEELERIREEYIQASVESHFQSLYKDVLISVDKVIHYSNLTLIYRAIPPSKTDSSKTTFSDLCISAARSALESHNACAEKYQNTVDLWLGYLAWAILHAPFTPYIIIFCHVISTRSVADLARLTSFVISLVPAIRISEAAEKLHKLCSVFLQVAKLHVEGSAPLRNQDEILMAQLHQQVEGTGFSTVQPGQFDQFNPYLDALGLAPARSTVNGLAQTTAEPLTTQQQEDWDTEMLSSSLGDWFSGNQYIIGLLEDDLSYLQPL</sequence>
<evidence type="ECO:0000313" key="4">
    <source>
        <dbReference type="EMBL" id="KAF2839200.1"/>
    </source>
</evidence>
<keyword evidence="1" id="KW-0539">Nucleus</keyword>
<accession>A0A9P4SAS3</accession>
<dbReference type="GO" id="GO:0003677">
    <property type="term" value="F:DNA binding"/>
    <property type="evidence" value="ECO:0007669"/>
    <property type="project" value="InterPro"/>
</dbReference>
<feature type="domain" description="Xylanolytic transcriptional activator regulatory" evidence="3">
    <location>
        <begin position="300"/>
        <end position="373"/>
    </location>
</feature>
<dbReference type="Pfam" id="PF04082">
    <property type="entry name" value="Fungal_trans"/>
    <property type="match status" value="1"/>
</dbReference>
<dbReference type="GO" id="GO:0003700">
    <property type="term" value="F:DNA-binding transcription factor activity"/>
    <property type="evidence" value="ECO:0007669"/>
    <property type="project" value="InterPro"/>
</dbReference>
<dbReference type="GO" id="GO:0008270">
    <property type="term" value="F:zinc ion binding"/>
    <property type="evidence" value="ECO:0007669"/>
    <property type="project" value="InterPro"/>
</dbReference>
<dbReference type="GO" id="GO:0006351">
    <property type="term" value="P:DNA-templated transcription"/>
    <property type="evidence" value="ECO:0007669"/>
    <property type="project" value="InterPro"/>
</dbReference>
<dbReference type="Proteomes" id="UP000799429">
    <property type="component" value="Unassembled WGS sequence"/>
</dbReference>
<evidence type="ECO:0000256" key="1">
    <source>
        <dbReference type="ARBA" id="ARBA00023242"/>
    </source>
</evidence>
<evidence type="ECO:0000259" key="3">
    <source>
        <dbReference type="SMART" id="SM00906"/>
    </source>
</evidence>
<name>A0A9P4SAS3_9PEZI</name>
<comment type="caution">
    <text evidence="4">The sequence shown here is derived from an EMBL/GenBank/DDBJ whole genome shotgun (WGS) entry which is preliminary data.</text>
</comment>
<dbReference type="EMBL" id="MU006095">
    <property type="protein sequence ID" value="KAF2839200.1"/>
    <property type="molecule type" value="Genomic_DNA"/>
</dbReference>